<feature type="domain" description="Histidine kinase" evidence="12">
    <location>
        <begin position="299"/>
        <end position="519"/>
    </location>
</feature>
<dbReference type="PRINTS" id="PR00344">
    <property type="entry name" value="BCTRLSENSOR"/>
</dbReference>
<dbReference type="GO" id="GO:0005886">
    <property type="term" value="C:plasma membrane"/>
    <property type="evidence" value="ECO:0007669"/>
    <property type="project" value="UniProtKB-SubCell"/>
</dbReference>
<dbReference type="InterPro" id="IPR003660">
    <property type="entry name" value="HAMP_dom"/>
</dbReference>
<dbReference type="Pfam" id="PF00672">
    <property type="entry name" value="HAMP"/>
    <property type="match status" value="1"/>
</dbReference>
<feature type="region of interest" description="Disordered" evidence="10">
    <location>
        <begin position="524"/>
        <end position="551"/>
    </location>
</feature>
<comment type="subcellular location">
    <subcellularLocation>
        <location evidence="2">Cell membrane</location>
    </subcellularLocation>
</comment>
<evidence type="ECO:0000256" key="3">
    <source>
        <dbReference type="ARBA" id="ARBA00012438"/>
    </source>
</evidence>
<evidence type="ECO:0000256" key="7">
    <source>
        <dbReference type="ARBA" id="ARBA00022777"/>
    </source>
</evidence>
<accession>A0A653F3R8</accession>
<dbReference type="Pfam" id="PF00512">
    <property type="entry name" value="HisKA"/>
    <property type="match status" value="1"/>
</dbReference>
<feature type="transmembrane region" description="Helical" evidence="11">
    <location>
        <begin position="20"/>
        <end position="42"/>
    </location>
</feature>
<dbReference type="AlphaFoldDB" id="A0A653F3R8"/>
<evidence type="ECO:0000256" key="5">
    <source>
        <dbReference type="ARBA" id="ARBA00022679"/>
    </source>
</evidence>
<keyword evidence="4" id="KW-0597">Phosphoprotein</keyword>
<keyword evidence="16" id="KW-1185">Reference proteome</keyword>
<dbReference type="Gene3D" id="3.30.565.10">
    <property type="entry name" value="Histidine kinase-like ATPase, C-terminal domain"/>
    <property type="match status" value="1"/>
</dbReference>
<evidence type="ECO:0000313" key="16">
    <source>
        <dbReference type="Proteomes" id="UP000516380"/>
    </source>
</evidence>
<keyword evidence="9" id="KW-0902">Two-component regulatory system</keyword>
<keyword evidence="8 11" id="KW-1133">Transmembrane helix</keyword>
<dbReference type="Pfam" id="PF05227">
    <property type="entry name" value="CHASE3"/>
    <property type="match status" value="1"/>
</dbReference>
<evidence type="ECO:0000256" key="1">
    <source>
        <dbReference type="ARBA" id="ARBA00000085"/>
    </source>
</evidence>
<dbReference type="EMBL" id="LR589366">
    <property type="protein sequence ID" value="VTP04405.1"/>
    <property type="molecule type" value="Genomic_DNA"/>
</dbReference>
<evidence type="ECO:0000256" key="6">
    <source>
        <dbReference type="ARBA" id="ARBA00022692"/>
    </source>
</evidence>
<feature type="transmembrane region" description="Helical" evidence="11">
    <location>
        <begin position="196"/>
        <end position="214"/>
    </location>
</feature>
<dbReference type="SUPFAM" id="SSF55874">
    <property type="entry name" value="ATPase domain of HSP90 chaperone/DNA topoisomerase II/histidine kinase"/>
    <property type="match status" value="1"/>
</dbReference>
<dbReference type="GO" id="GO:0000155">
    <property type="term" value="F:phosphorelay sensor kinase activity"/>
    <property type="evidence" value="ECO:0007669"/>
    <property type="project" value="InterPro"/>
</dbReference>
<dbReference type="PANTHER" id="PTHR43304">
    <property type="entry name" value="PHYTOCHROME-LIKE PROTEIN CPH1"/>
    <property type="match status" value="1"/>
</dbReference>
<keyword evidence="6 11" id="KW-0812">Transmembrane</keyword>
<keyword evidence="5" id="KW-0808">Transferase</keyword>
<dbReference type="SMART" id="SM00388">
    <property type="entry name" value="HisKA"/>
    <property type="match status" value="1"/>
</dbReference>
<dbReference type="PROSITE" id="PS50885">
    <property type="entry name" value="HAMP"/>
    <property type="match status" value="1"/>
</dbReference>
<dbReference type="SUPFAM" id="SSF158472">
    <property type="entry name" value="HAMP domain-like"/>
    <property type="match status" value="1"/>
</dbReference>
<dbReference type="InterPro" id="IPR004358">
    <property type="entry name" value="Sig_transdc_His_kin-like_C"/>
</dbReference>
<dbReference type="SUPFAM" id="SSF47384">
    <property type="entry name" value="Homodimeric domain of signal transducing histidine kinase"/>
    <property type="match status" value="1"/>
</dbReference>
<reference evidence="15" key="1">
    <citation type="submission" date="2019-05" db="EMBL/GenBank/DDBJ databases">
        <authorList>
            <person name="Naeem R."/>
            <person name="Antony C."/>
            <person name="Guan Q."/>
        </authorList>
    </citation>
    <scope>NUCLEOTIDE SEQUENCE</scope>
    <source>
        <strain evidence="15">3</strain>
    </source>
</reference>
<dbReference type="FunFam" id="3.30.565.10:FF:000006">
    <property type="entry name" value="Sensor histidine kinase WalK"/>
    <property type="match status" value="1"/>
</dbReference>
<dbReference type="CDD" id="cd00082">
    <property type="entry name" value="HisKA"/>
    <property type="match status" value="1"/>
</dbReference>
<keyword evidence="7 14" id="KW-0418">Kinase</keyword>
<dbReference type="InterPro" id="IPR003661">
    <property type="entry name" value="HisK_dim/P_dom"/>
</dbReference>
<sequence>MTAGGMAWRRTELTVRGWQALVLTVMGVMVLAGAVAGAILLNRTDELSRQLRDDIAPSRVAACQLQSALRDQETGIRGYLISADTQFLGPYYEGQRAEQAAADDIRRRLARHPELLADLDAVENAATAWRTSYAQPLIAQVTPDTPIVVNGAIVAIGKAQFDRLRELFGVQNQHLAEARAQAADRLQHMDDWRDRVLAAMVLVFFATAALLGLLTRRAVTRPLAALARACRRVTEGNFGEAITPPSRPKDIRGIAIDVENMRQRIVEELEASHSARAQLDEQALELRRSNAELEQFAYVASHDLQEPLRKVAAFCQLLEKRYADQLDERGLEYIGFAVDGAKRMQVLINDLLRFSRVGRLGTTSTDVDLDATLDAALANLATAIEESNAHIVRPAEPLPRVVGDPTLLTMLWQNLIGNAIKFRRQDRAPRVVIDCGRGSGERDGQWLFSVTDNGIGIPEEFTGKVFIIFQRLHGRDTYGGTGLGLALCRKIVEHHGGAVWIDTSHTDGTRFEFTLPIATGADAPAADAGSAGAGSADADGKYVPSPKGTAT</sequence>
<dbReference type="Gene3D" id="6.10.340.10">
    <property type="match status" value="1"/>
</dbReference>
<dbReference type="InterPro" id="IPR003594">
    <property type="entry name" value="HATPase_dom"/>
</dbReference>
<evidence type="ECO:0000256" key="10">
    <source>
        <dbReference type="SAM" id="MobiDB-lite"/>
    </source>
</evidence>
<evidence type="ECO:0000256" key="2">
    <source>
        <dbReference type="ARBA" id="ARBA00004236"/>
    </source>
</evidence>
<dbReference type="RefSeq" id="WP_023371493.1">
    <property type="nucleotide sequence ID" value="NZ_BLYZ01000001.1"/>
</dbReference>
<reference evidence="14 16" key="2">
    <citation type="submission" date="2020-07" db="EMBL/GenBank/DDBJ databases">
        <title>Mycobacterium kansasii (former subtype) with zoonotic potential isolated from diseased indoor pet cat, Japan.</title>
        <authorList>
            <person name="Fukano H."/>
            <person name="Terazono T."/>
            <person name="Hoshino Y."/>
        </authorList>
    </citation>
    <scope>NUCLEOTIDE SEQUENCE [LARGE SCALE GENOMIC DNA]</scope>
    <source>
        <strain evidence="14 16">Kuro-I</strain>
    </source>
</reference>
<dbReference type="EC" id="2.7.13.3" evidence="3"/>
<dbReference type="InterPro" id="IPR036890">
    <property type="entry name" value="HATPase_C_sf"/>
</dbReference>
<dbReference type="Gene3D" id="1.10.287.130">
    <property type="match status" value="1"/>
</dbReference>
<gene>
    <name evidence="15" type="primary">cph1</name>
    <name evidence="15" type="ORF">BIN_B_04436</name>
    <name evidence="14" type="ORF">NIIDMKKI_59160</name>
</gene>
<evidence type="ECO:0000256" key="4">
    <source>
        <dbReference type="ARBA" id="ARBA00022553"/>
    </source>
</evidence>
<dbReference type="Proteomes" id="UP000516380">
    <property type="component" value="Chromosome"/>
</dbReference>
<dbReference type="PANTHER" id="PTHR43304:SF1">
    <property type="entry name" value="PAC DOMAIN-CONTAINING PROTEIN"/>
    <property type="match status" value="1"/>
</dbReference>
<dbReference type="InterPro" id="IPR052162">
    <property type="entry name" value="Sensor_kinase/Photoreceptor"/>
</dbReference>
<keyword evidence="11" id="KW-0472">Membrane</keyword>
<dbReference type="InterPro" id="IPR005467">
    <property type="entry name" value="His_kinase_dom"/>
</dbReference>
<evidence type="ECO:0000313" key="14">
    <source>
        <dbReference type="EMBL" id="BCI90710.1"/>
    </source>
</evidence>
<evidence type="ECO:0000256" key="11">
    <source>
        <dbReference type="SAM" id="Phobius"/>
    </source>
</evidence>
<evidence type="ECO:0000256" key="8">
    <source>
        <dbReference type="ARBA" id="ARBA00022989"/>
    </source>
</evidence>
<evidence type="ECO:0000313" key="15">
    <source>
        <dbReference type="EMBL" id="VTP04405.1"/>
    </source>
</evidence>
<dbReference type="InterPro" id="IPR007891">
    <property type="entry name" value="CHASE3"/>
</dbReference>
<dbReference type="Pfam" id="PF02518">
    <property type="entry name" value="HATPase_c"/>
    <property type="match status" value="1"/>
</dbReference>
<dbReference type="EMBL" id="AP023343">
    <property type="protein sequence ID" value="BCI90710.1"/>
    <property type="molecule type" value="Genomic_DNA"/>
</dbReference>
<evidence type="ECO:0000259" key="13">
    <source>
        <dbReference type="PROSITE" id="PS50885"/>
    </source>
</evidence>
<dbReference type="PROSITE" id="PS50109">
    <property type="entry name" value="HIS_KIN"/>
    <property type="match status" value="1"/>
</dbReference>
<dbReference type="SMART" id="SM00387">
    <property type="entry name" value="HATPase_c"/>
    <property type="match status" value="1"/>
</dbReference>
<dbReference type="GeneID" id="29700990"/>
<dbReference type="SMART" id="SM00304">
    <property type="entry name" value="HAMP"/>
    <property type="match status" value="1"/>
</dbReference>
<protein>
    <recommendedName>
        <fullName evidence="3">histidine kinase</fullName>
        <ecNumber evidence="3">2.7.13.3</ecNumber>
    </recommendedName>
</protein>
<evidence type="ECO:0000256" key="9">
    <source>
        <dbReference type="ARBA" id="ARBA00023012"/>
    </source>
</evidence>
<evidence type="ECO:0000259" key="12">
    <source>
        <dbReference type="PROSITE" id="PS50109"/>
    </source>
</evidence>
<name>A0A653F3R8_MYCKA</name>
<feature type="domain" description="HAMP" evidence="13">
    <location>
        <begin position="217"/>
        <end position="270"/>
    </location>
</feature>
<proteinExistence type="predicted"/>
<dbReference type="InterPro" id="IPR036097">
    <property type="entry name" value="HisK_dim/P_sf"/>
</dbReference>
<comment type="catalytic activity">
    <reaction evidence="1">
        <text>ATP + protein L-histidine = ADP + protein N-phospho-L-histidine.</text>
        <dbReference type="EC" id="2.7.13.3"/>
    </reaction>
</comment>
<feature type="compositionally biased region" description="Low complexity" evidence="10">
    <location>
        <begin position="524"/>
        <end position="537"/>
    </location>
</feature>
<organism evidence="15">
    <name type="scientific">Mycobacterium kansasii</name>
    <dbReference type="NCBI Taxonomy" id="1768"/>
    <lineage>
        <taxon>Bacteria</taxon>
        <taxon>Bacillati</taxon>
        <taxon>Actinomycetota</taxon>
        <taxon>Actinomycetes</taxon>
        <taxon>Mycobacteriales</taxon>
        <taxon>Mycobacteriaceae</taxon>
        <taxon>Mycobacterium</taxon>
    </lineage>
</organism>